<keyword evidence="3" id="KW-1185">Reference proteome</keyword>
<evidence type="ECO:0000313" key="2">
    <source>
        <dbReference type="EMBL" id="KYO38516.1"/>
    </source>
</evidence>
<evidence type="ECO:0000256" key="1">
    <source>
        <dbReference type="SAM" id="MobiDB-lite"/>
    </source>
</evidence>
<dbReference type="AlphaFoldDB" id="A0A151NNT8"/>
<accession>A0A151NNT8</accession>
<dbReference type="EMBL" id="AKHW03002516">
    <property type="protein sequence ID" value="KYO38516.1"/>
    <property type="molecule type" value="Genomic_DNA"/>
</dbReference>
<protein>
    <submittedName>
        <fullName evidence="2">Uncharacterized protein</fullName>
    </submittedName>
</protein>
<name>A0A151NNT8_ALLMI</name>
<sequence>MHSIRHRVQSYPSHAALRSETSATKSSPSFCSFIIFLYFQKSGSQLSLHIAGWDCPLFTYITCNRIMIR</sequence>
<evidence type="ECO:0000313" key="3">
    <source>
        <dbReference type="Proteomes" id="UP000050525"/>
    </source>
</evidence>
<organism evidence="2 3">
    <name type="scientific">Alligator mississippiensis</name>
    <name type="common">American alligator</name>
    <dbReference type="NCBI Taxonomy" id="8496"/>
    <lineage>
        <taxon>Eukaryota</taxon>
        <taxon>Metazoa</taxon>
        <taxon>Chordata</taxon>
        <taxon>Craniata</taxon>
        <taxon>Vertebrata</taxon>
        <taxon>Euteleostomi</taxon>
        <taxon>Archelosauria</taxon>
        <taxon>Archosauria</taxon>
        <taxon>Crocodylia</taxon>
        <taxon>Alligatoridae</taxon>
        <taxon>Alligatorinae</taxon>
        <taxon>Alligator</taxon>
    </lineage>
</organism>
<reference evidence="2 3" key="1">
    <citation type="journal article" date="2012" name="Genome Biol.">
        <title>Sequencing three crocodilian genomes to illuminate the evolution of archosaurs and amniotes.</title>
        <authorList>
            <person name="St John J.A."/>
            <person name="Braun E.L."/>
            <person name="Isberg S.R."/>
            <person name="Miles L.G."/>
            <person name="Chong A.Y."/>
            <person name="Gongora J."/>
            <person name="Dalzell P."/>
            <person name="Moran C."/>
            <person name="Bed'hom B."/>
            <person name="Abzhanov A."/>
            <person name="Burgess S.C."/>
            <person name="Cooksey A.M."/>
            <person name="Castoe T.A."/>
            <person name="Crawford N.G."/>
            <person name="Densmore L.D."/>
            <person name="Drew J.C."/>
            <person name="Edwards S.V."/>
            <person name="Faircloth B.C."/>
            <person name="Fujita M.K."/>
            <person name="Greenwold M.J."/>
            <person name="Hoffmann F.G."/>
            <person name="Howard J.M."/>
            <person name="Iguchi T."/>
            <person name="Janes D.E."/>
            <person name="Khan S.Y."/>
            <person name="Kohno S."/>
            <person name="de Koning A.J."/>
            <person name="Lance S.L."/>
            <person name="McCarthy F.M."/>
            <person name="McCormack J.E."/>
            <person name="Merchant M.E."/>
            <person name="Peterson D.G."/>
            <person name="Pollock D.D."/>
            <person name="Pourmand N."/>
            <person name="Raney B.J."/>
            <person name="Roessler K.A."/>
            <person name="Sanford J.R."/>
            <person name="Sawyer R.H."/>
            <person name="Schmidt C.J."/>
            <person name="Triplett E.W."/>
            <person name="Tuberville T.D."/>
            <person name="Venegas-Anaya M."/>
            <person name="Howard J.T."/>
            <person name="Jarvis E.D."/>
            <person name="Guillette L.J.Jr."/>
            <person name="Glenn T.C."/>
            <person name="Green R.E."/>
            <person name="Ray D.A."/>
        </authorList>
    </citation>
    <scope>NUCLEOTIDE SEQUENCE [LARGE SCALE GENOMIC DNA]</scope>
    <source>
        <strain evidence="2">KSC_2009_1</strain>
    </source>
</reference>
<comment type="caution">
    <text evidence="2">The sequence shown here is derived from an EMBL/GenBank/DDBJ whole genome shotgun (WGS) entry which is preliminary data.</text>
</comment>
<feature type="region of interest" description="Disordered" evidence="1">
    <location>
        <begin position="1"/>
        <end position="26"/>
    </location>
</feature>
<proteinExistence type="predicted"/>
<dbReference type="Proteomes" id="UP000050525">
    <property type="component" value="Unassembled WGS sequence"/>
</dbReference>
<gene>
    <name evidence="2" type="ORF">Y1Q_0018090</name>
</gene>